<dbReference type="GO" id="GO:0003700">
    <property type="term" value="F:DNA-binding transcription factor activity"/>
    <property type="evidence" value="ECO:0007669"/>
    <property type="project" value="InterPro"/>
</dbReference>
<dbReference type="CDD" id="cd07377">
    <property type="entry name" value="WHTH_GntR"/>
    <property type="match status" value="1"/>
</dbReference>
<dbReference type="EMBL" id="QKVK01000001">
    <property type="protein sequence ID" value="PZF78485.1"/>
    <property type="molecule type" value="Genomic_DNA"/>
</dbReference>
<dbReference type="InterPro" id="IPR036390">
    <property type="entry name" value="WH_DNA-bd_sf"/>
</dbReference>
<protein>
    <submittedName>
        <fullName evidence="5">GntR family transcriptional regulator</fullName>
    </submittedName>
</protein>
<evidence type="ECO:0000259" key="4">
    <source>
        <dbReference type="PROSITE" id="PS50949"/>
    </source>
</evidence>
<gene>
    <name evidence="5" type="ORF">DK847_01315</name>
</gene>
<dbReference type="InterPro" id="IPR008920">
    <property type="entry name" value="TF_FadR/GntR_C"/>
</dbReference>
<dbReference type="Proteomes" id="UP000248795">
    <property type="component" value="Unassembled WGS sequence"/>
</dbReference>
<evidence type="ECO:0000256" key="3">
    <source>
        <dbReference type="ARBA" id="ARBA00023163"/>
    </source>
</evidence>
<reference evidence="6" key="1">
    <citation type="submission" date="2018-06" db="EMBL/GenBank/DDBJ databases">
        <title>Aestuariibacter litoralis strain KCTC 52945T.</title>
        <authorList>
            <person name="Li X."/>
            <person name="Salam N."/>
            <person name="Li J.-L."/>
            <person name="Chen Y.-M."/>
            <person name="Yang Z.-W."/>
            <person name="Zhang L.-Y."/>
            <person name="Han M.-X."/>
            <person name="Xiao M."/>
            <person name="Li W.-J."/>
        </authorList>
    </citation>
    <scope>NUCLEOTIDE SEQUENCE [LARGE SCALE GENOMIC DNA]</scope>
    <source>
        <strain evidence="6">KCTC 52945</strain>
    </source>
</reference>
<keyword evidence="3" id="KW-0804">Transcription</keyword>
<dbReference type="AlphaFoldDB" id="A0A2W2AT24"/>
<evidence type="ECO:0000256" key="2">
    <source>
        <dbReference type="ARBA" id="ARBA00023125"/>
    </source>
</evidence>
<keyword evidence="6" id="KW-1185">Reference proteome</keyword>
<evidence type="ECO:0000313" key="5">
    <source>
        <dbReference type="EMBL" id="PZF78485.1"/>
    </source>
</evidence>
<dbReference type="InterPro" id="IPR011711">
    <property type="entry name" value="GntR_C"/>
</dbReference>
<dbReference type="Gene3D" id="1.20.120.530">
    <property type="entry name" value="GntR ligand-binding domain-like"/>
    <property type="match status" value="1"/>
</dbReference>
<dbReference type="Gene3D" id="1.10.10.10">
    <property type="entry name" value="Winged helix-like DNA-binding domain superfamily/Winged helix DNA-binding domain"/>
    <property type="match status" value="1"/>
</dbReference>
<keyword evidence="1" id="KW-0805">Transcription regulation</keyword>
<name>A0A2W2AT24_9HYPH</name>
<evidence type="ECO:0000313" key="6">
    <source>
        <dbReference type="Proteomes" id="UP000248795"/>
    </source>
</evidence>
<sequence>MAKAAKKAAKPRSAGWTGVYETLRHDILSLALAPGELLDEMSLSRRFGFSRSPIREALIRLSSDGLVVNLPNRTTIVAPVDIARFPQYVDALDLAQRINTRLAAELRTEADIRDIEAAQQGFIAAVKSKDHLAMSEANKHFHMAIARAGRNAWFAAFYEKLLDEGRRILHLHFDYIERTNDGRLLTDEHEEMIKAIRARDVARADRLAHDHSRQFRDRFLDFLRANYSSSIDLDAPGPSTARR</sequence>
<feature type="domain" description="HTH gntR-type" evidence="4">
    <location>
        <begin position="13"/>
        <end position="80"/>
    </location>
</feature>
<dbReference type="Pfam" id="PF00392">
    <property type="entry name" value="GntR"/>
    <property type="match status" value="1"/>
</dbReference>
<dbReference type="SMART" id="SM00895">
    <property type="entry name" value="FCD"/>
    <property type="match status" value="1"/>
</dbReference>
<proteinExistence type="predicted"/>
<dbReference type="GO" id="GO:0003677">
    <property type="term" value="F:DNA binding"/>
    <property type="evidence" value="ECO:0007669"/>
    <property type="project" value="UniProtKB-KW"/>
</dbReference>
<evidence type="ECO:0000256" key="1">
    <source>
        <dbReference type="ARBA" id="ARBA00023015"/>
    </source>
</evidence>
<comment type="caution">
    <text evidence="5">The sequence shown here is derived from an EMBL/GenBank/DDBJ whole genome shotgun (WGS) entry which is preliminary data.</text>
</comment>
<keyword evidence="2" id="KW-0238">DNA-binding</keyword>
<dbReference type="Pfam" id="PF07729">
    <property type="entry name" value="FCD"/>
    <property type="match status" value="1"/>
</dbReference>
<dbReference type="SUPFAM" id="SSF46785">
    <property type="entry name" value="Winged helix' DNA-binding domain"/>
    <property type="match status" value="1"/>
</dbReference>
<dbReference type="PANTHER" id="PTHR43537:SF24">
    <property type="entry name" value="GLUCONATE OPERON TRANSCRIPTIONAL REPRESSOR"/>
    <property type="match status" value="1"/>
</dbReference>
<dbReference type="SMART" id="SM00345">
    <property type="entry name" value="HTH_GNTR"/>
    <property type="match status" value="1"/>
</dbReference>
<accession>A0A2W2AT24</accession>
<dbReference type="SUPFAM" id="SSF48008">
    <property type="entry name" value="GntR ligand-binding domain-like"/>
    <property type="match status" value="1"/>
</dbReference>
<dbReference type="PROSITE" id="PS50949">
    <property type="entry name" value="HTH_GNTR"/>
    <property type="match status" value="1"/>
</dbReference>
<organism evidence="5 6">
    <name type="scientific">Aestuariivirga litoralis</name>
    <dbReference type="NCBI Taxonomy" id="2650924"/>
    <lineage>
        <taxon>Bacteria</taxon>
        <taxon>Pseudomonadati</taxon>
        <taxon>Pseudomonadota</taxon>
        <taxon>Alphaproteobacteria</taxon>
        <taxon>Hyphomicrobiales</taxon>
        <taxon>Aestuariivirgaceae</taxon>
        <taxon>Aestuariivirga</taxon>
    </lineage>
</organism>
<dbReference type="PANTHER" id="PTHR43537">
    <property type="entry name" value="TRANSCRIPTIONAL REGULATOR, GNTR FAMILY"/>
    <property type="match status" value="1"/>
</dbReference>
<dbReference type="InterPro" id="IPR000524">
    <property type="entry name" value="Tscrpt_reg_HTH_GntR"/>
</dbReference>
<dbReference type="InterPro" id="IPR036388">
    <property type="entry name" value="WH-like_DNA-bd_sf"/>
</dbReference>
<dbReference type="RefSeq" id="WP_111195812.1">
    <property type="nucleotide sequence ID" value="NZ_QKVK01000001.1"/>
</dbReference>
<dbReference type="PRINTS" id="PR00035">
    <property type="entry name" value="HTHGNTR"/>
</dbReference>